<keyword evidence="3" id="KW-1185">Reference proteome</keyword>
<feature type="domain" description="Heterokaryon incompatibility" evidence="1">
    <location>
        <begin position="63"/>
        <end position="137"/>
    </location>
</feature>
<accession>A0AAJ0HXA1</accession>
<gene>
    <name evidence="2" type="ORF">B0T25DRAFT_442086</name>
</gene>
<reference evidence="2" key="2">
    <citation type="submission" date="2023-06" db="EMBL/GenBank/DDBJ databases">
        <authorList>
            <consortium name="Lawrence Berkeley National Laboratory"/>
            <person name="Haridas S."/>
            <person name="Hensen N."/>
            <person name="Bonometti L."/>
            <person name="Westerberg I."/>
            <person name="Brannstrom I.O."/>
            <person name="Guillou S."/>
            <person name="Cros-Aarteil S."/>
            <person name="Calhoun S."/>
            <person name="Kuo A."/>
            <person name="Mondo S."/>
            <person name="Pangilinan J."/>
            <person name="Riley R."/>
            <person name="Labutti K."/>
            <person name="Andreopoulos B."/>
            <person name="Lipzen A."/>
            <person name="Chen C."/>
            <person name="Yanf M."/>
            <person name="Daum C."/>
            <person name="Ng V."/>
            <person name="Clum A."/>
            <person name="Steindorff A."/>
            <person name="Ohm R."/>
            <person name="Martin F."/>
            <person name="Silar P."/>
            <person name="Natvig D."/>
            <person name="Lalanne C."/>
            <person name="Gautier V."/>
            <person name="Ament-Velasquez S.L."/>
            <person name="Kruys A."/>
            <person name="Hutchinson M.I."/>
            <person name="Powell A.J."/>
            <person name="Barry K."/>
            <person name="Miller A.N."/>
            <person name="Grigoriev I.V."/>
            <person name="Debuchy R."/>
            <person name="Gladieux P."/>
            <person name="Thoren M.H."/>
            <person name="Johannesson H."/>
        </authorList>
    </citation>
    <scope>NUCLEOTIDE SEQUENCE</scope>
    <source>
        <strain evidence="2">CBS 955.72</strain>
    </source>
</reference>
<evidence type="ECO:0000259" key="1">
    <source>
        <dbReference type="Pfam" id="PF06985"/>
    </source>
</evidence>
<sequence length="137" mass="15746">MNLIARWVNTCVREHTTCRAVRPIIPSDAPLFPTCLLEVSNHENPVLRLIYSKDIPANQPWAYLTLTHRWGGLSFMSLVTANHNEFLVSIPYDELMCTFQEVVNLTHSIKNVNYVWIDSLCIMQDSLADKNTKIVQM</sequence>
<evidence type="ECO:0000313" key="2">
    <source>
        <dbReference type="EMBL" id="KAK3364600.1"/>
    </source>
</evidence>
<reference evidence="2" key="1">
    <citation type="journal article" date="2023" name="Mol. Phylogenet. Evol.">
        <title>Genome-scale phylogeny and comparative genomics of the fungal order Sordariales.</title>
        <authorList>
            <person name="Hensen N."/>
            <person name="Bonometti L."/>
            <person name="Westerberg I."/>
            <person name="Brannstrom I.O."/>
            <person name="Guillou S."/>
            <person name="Cros-Aarteil S."/>
            <person name="Calhoun S."/>
            <person name="Haridas S."/>
            <person name="Kuo A."/>
            <person name="Mondo S."/>
            <person name="Pangilinan J."/>
            <person name="Riley R."/>
            <person name="LaButti K."/>
            <person name="Andreopoulos B."/>
            <person name="Lipzen A."/>
            <person name="Chen C."/>
            <person name="Yan M."/>
            <person name="Daum C."/>
            <person name="Ng V."/>
            <person name="Clum A."/>
            <person name="Steindorff A."/>
            <person name="Ohm R.A."/>
            <person name="Martin F."/>
            <person name="Silar P."/>
            <person name="Natvig D.O."/>
            <person name="Lalanne C."/>
            <person name="Gautier V."/>
            <person name="Ament-Velasquez S.L."/>
            <person name="Kruys A."/>
            <person name="Hutchinson M.I."/>
            <person name="Powell A.J."/>
            <person name="Barry K."/>
            <person name="Miller A.N."/>
            <person name="Grigoriev I.V."/>
            <person name="Debuchy R."/>
            <person name="Gladieux P."/>
            <person name="Hiltunen Thoren M."/>
            <person name="Johannesson H."/>
        </authorList>
    </citation>
    <scope>NUCLEOTIDE SEQUENCE</scope>
    <source>
        <strain evidence="2">CBS 955.72</strain>
    </source>
</reference>
<name>A0AAJ0HXA1_9PEZI</name>
<proteinExistence type="predicted"/>
<dbReference type="InterPro" id="IPR010730">
    <property type="entry name" value="HET"/>
</dbReference>
<organism evidence="2 3">
    <name type="scientific">Lasiosphaeria hispida</name>
    <dbReference type="NCBI Taxonomy" id="260671"/>
    <lineage>
        <taxon>Eukaryota</taxon>
        <taxon>Fungi</taxon>
        <taxon>Dikarya</taxon>
        <taxon>Ascomycota</taxon>
        <taxon>Pezizomycotina</taxon>
        <taxon>Sordariomycetes</taxon>
        <taxon>Sordariomycetidae</taxon>
        <taxon>Sordariales</taxon>
        <taxon>Lasiosphaeriaceae</taxon>
        <taxon>Lasiosphaeria</taxon>
    </lineage>
</organism>
<dbReference type="PANTHER" id="PTHR33112:SF16">
    <property type="entry name" value="HETEROKARYON INCOMPATIBILITY DOMAIN-CONTAINING PROTEIN"/>
    <property type="match status" value="1"/>
</dbReference>
<comment type="caution">
    <text evidence="2">The sequence shown here is derived from an EMBL/GenBank/DDBJ whole genome shotgun (WGS) entry which is preliminary data.</text>
</comment>
<dbReference type="PANTHER" id="PTHR33112">
    <property type="entry name" value="DOMAIN PROTEIN, PUTATIVE-RELATED"/>
    <property type="match status" value="1"/>
</dbReference>
<protein>
    <recommendedName>
        <fullName evidence="1">Heterokaryon incompatibility domain-containing protein</fullName>
    </recommendedName>
</protein>
<dbReference type="Proteomes" id="UP001275084">
    <property type="component" value="Unassembled WGS sequence"/>
</dbReference>
<evidence type="ECO:0000313" key="3">
    <source>
        <dbReference type="Proteomes" id="UP001275084"/>
    </source>
</evidence>
<dbReference type="Pfam" id="PF06985">
    <property type="entry name" value="HET"/>
    <property type="match status" value="1"/>
</dbReference>
<dbReference type="EMBL" id="JAUIQD010000001">
    <property type="protein sequence ID" value="KAK3364600.1"/>
    <property type="molecule type" value="Genomic_DNA"/>
</dbReference>
<dbReference type="AlphaFoldDB" id="A0AAJ0HXA1"/>